<feature type="domain" description="RecX third three-helical" evidence="7">
    <location>
        <begin position="172"/>
        <end position="218"/>
    </location>
</feature>
<evidence type="ECO:0000313" key="10">
    <source>
        <dbReference type="Proteomes" id="UP000195437"/>
    </source>
</evidence>
<dbReference type="InterPro" id="IPR003783">
    <property type="entry name" value="Regulatory_RecX"/>
</dbReference>
<feature type="domain" description="RecX second three-helical" evidence="6">
    <location>
        <begin position="123"/>
        <end position="164"/>
    </location>
</feature>
<gene>
    <name evidence="5" type="primary">recX</name>
    <name evidence="9" type="ORF">CBW65_17425</name>
</gene>
<reference evidence="10" key="1">
    <citation type="submission" date="2017-05" db="EMBL/GenBank/DDBJ databases">
        <authorList>
            <person name="Sung H."/>
        </authorList>
    </citation>
    <scope>NUCLEOTIDE SEQUENCE [LARGE SCALE GENOMIC DNA]</scope>
    <source>
        <strain evidence="10">AR23208</strain>
    </source>
</reference>
<dbReference type="Gene3D" id="1.10.10.10">
    <property type="entry name" value="Winged helix-like DNA-binding domain superfamily/Winged helix DNA-binding domain"/>
    <property type="match status" value="3"/>
</dbReference>
<dbReference type="OrthoDB" id="5421057at2"/>
<comment type="subcellular location">
    <subcellularLocation>
        <location evidence="1 5">Cytoplasm</location>
    </subcellularLocation>
</comment>
<comment type="function">
    <text evidence="5">Modulates RecA activity.</text>
</comment>
<dbReference type="InterPro" id="IPR036388">
    <property type="entry name" value="WH-like_DNA-bd_sf"/>
</dbReference>
<accession>A0A1Y0IT28</accession>
<name>A0A1Y0IT28_9BACL</name>
<dbReference type="GO" id="GO:0006282">
    <property type="term" value="P:regulation of DNA repair"/>
    <property type="evidence" value="ECO:0007669"/>
    <property type="project" value="UniProtKB-UniRule"/>
</dbReference>
<protein>
    <recommendedName>
        <fullName evidence="3 5">Regulatory protein RecX</fullName>
    </recommendedName>
</protein>
<evidence type="ECO:0000259" key="6">
    <source>
        <dbReference type="Pfam" id="PF02631"/>
    </source>
</evidence>
<dbReference type="PANTHER" id="PTHR33602:SF1">
    <property type="entry name" value="REGULATORY PROTEIN RECX FAMILY PROTEIN"/>
    <property type="match status" value="1"/>
</dbReference>
<comment type="similarity">
    <text evidence="2 5">Belongs to the RecX family.</text>
</comment>
<dbReference type="Pfam" id="PF02631">
    <property type="entry name" value="RecX_HTH2"/>
    <property type="match status" value="1"/>
</dbReference>
<dbReference type="InterPro" id="IPR053926">
    <property type="entry name" value="RecX_HTH_1st"/>
</dbReference>
<proteinExistence type="inferred from homology"/>
<dbReference type="Pfam" id="PF21982">
    <property type="entry name" value="RecX_HTH1"/>
    <property type="match status" value="1"/>
</dbReference>
<dbReference type="Pfam" id="PF21981">
    <property type="entry name" value="RecX_HTH3"/>
    <property type="match status" value="1"/>
</dbReference>
<evidence type="ECO:0000256" key="4">
    <source>
        <dbReference type="ARBA" id="ARBA00022490"/>
    </source>
</evidence>
<dbReference type="RefSeq" id="WP_087457902.1">
    <property type="nucleotide sequence ID" value="NZ_CP021434.1"/>
</dbReference>
<keyword evidence="10" id="KW-1185">Reference proteome</keyword>
<dbReference type="PANTHER" id="PTHR33602">
    <property type="entry name" value="REGULATORY PROTEIN RECX FAMILY PROTEIN"/>
    <property type="match status" value="1"/>
</dbReference>
<keyword evidence="4 5" id="KW-0963">Cytoplasm</keyword>
<dbReference type="KEGG" id="tum:CBW65_17425"/>
<dbReference type="InterPro" id="IPR053924">
    <property type="entry name" value="RecX_HTH_2nd"/>
</dbReference>
<dbReference type="GO" id="GO:0005737">
    <property type="term" value="C:cytoplasm"/>
    <property type="evidence" value="ECO:0007669"/>
    <property type="project" value="UniProtKB-SubCell"/>
</dbReference>
<evidence type="ECO:0000259" key="8">
    <source>
        <dbReference type="Pfam" id="PF21982"/>
    </source>
</evidence>
<organism evidence="9 10">
    <name type="scientific">Tumebacillus avium</name>
    <dbReference type="NCBI Taxonomy" id="1903704"/>
    <lineage>
        <taxon>Bacteria</taxon>
        <taxon>Bacillati</taxon>
        <taxon>Bacillota</taxon>
        <taxon>Bacilli</taxon>
        <taxon>Bacillales</taxon>
        <taxon>Alicyclobacillaceae</taxon>
        <taxon>Tumebacillus</taxon>
    </lineage>
</organism>
<evidence type="ECO:0000256" key="5">
    <source>
        <dbReference type="HAMAP-Rule" id="MF_01114"/>
    </source>
</evidence>
<dbReference type="EMBL" id="CP021434">
    <property type="protein sequence ID" value="ARU62543.1"/>
    <property type="molecule type" value="Genomic_DNA"/>
</dbReference>
<dbReference type="InterPro" id="IPR053925">
    <property type="entry name" value="RecX_HTH_3rd"/>
</dbReference>
<dbReference type="HAMAP" id="MF_01114">
    <property type="entry name" value="RecX"/>
    <property type="match status" value="1"/>
</dbReference>
<evidence type="ECO:0000259" key="7">
    <source>
        <dbReference type="Pfam" id="PF21981"/>
    </source>
</evidence>
<dbReference type="Proteomes" id="UP000195437">
    <property type="component" value="Chromosome"/>
</dbReference>
<evidence type="ECO:0000256" key="2">
    <source>
        <dbReference type="ARBA" id="ARBA00009695"/>
    </source>
</evidence>
<evidence type="ECO:0000256" key="1">
    <source>
        <dbReference type="ARBA" id="ARBA00004496"/>
    </source>
</evidence>
<dbReference type="AlphaFoldDB" id="A0A1Y0IT28"/>
<evidence type="ECO:0000313" key="9">
    <source>
        <dbReference type="EMBL" id="ARU62543.1"/>
    </source>
</evidence>
<evidence type="ECO:0000256" key="3">
    <source>
        <dbReference type="ARBA" id="ARBA00018111"/>
    </source>
</evidence>
<sequence length="230" mass="27121">MQEKKKQQEQPEFRGGHVTALSVQKASPDRLNVFVNEEFLMGVYREVALKHRLKKGLEVTVEMLQAVWRDEVVYKAKDAAVHYLSFRQRSKKEMVDYLSGKDLFDEEVVRMTVEWLVERGYINDNEFARLWVENRMRNRPRGKAMLQWELKQKGIESDYIAEALDEVVDEELELEGAMRLLQKKVGRKSLQFTFEEQRKLAQYLARRGFSTSVIKDALRRFISLANLDND</sequence>
<feature type="domain" description="RecX first three-helical" evidence="8">
    <location>
        <begin position="76"/>
        <end position="116"/>
    </location>
</feature>